<feature type="transmembrane region" description="Helical" evidence="1">
    <location>
        <begin position="457"/>
        <end position="473"/>
    </location>
</feature>
<proteinExistence type="predicted"/>
<feature type="chain" id="PRO_5047266288" evidence="2">
    <location>
        <begin position="20"/>
        <end position="489"/>
    </location>
</feature>
<keyword evidence="2" id="KW-0732">Signal</keyword>
<gene>
    <name evidence="3" type="ORF">ACFSGX_02390</name>
</gene>
<evidence type="ECO:0000313" key="4">
    <source>
        <dbReference type="Proteomes" id="UP001597400"/>
    </source>
</evidence>
<feature type="transmembrane region" description="Helical" evidence="1">
    <location>
        <begin position="427"/>
        <end position="451"/>
    </location>
</feature>
<feature type="signal peptide" evidence="2">
    <location>
        <begin position="1"/>
        <end position="19"/>
    </location>
</feature>
<comment type="caution">
    <text evidence="3">The sequence shown here is derived from an EMBL/GenBank/DDBJ whole genome shotgun (WGS) entry which is preliminary data.</text>
</comment>
<feature type="transmembrane region" description="Helical" evidence="1">
    <location>
        <begin position="390"/>
        <end position="415"/>
    </location>
</feature>
<keyword evidence="1" id="KW-0472">Membrane</keyword>
<name>A0ABW4TUN9_9SPHN</name>
<sequence length="489" mass="52923">MARHLICILALMWTALVNGQPFFFDDTTNYIRAADSAVFVASGHRISTAWTDRYRDAVVPSPAAASEQAGSTTPNDVGSGTIMAGRSPYFGALLWLGYVIGNFWPFVVMQAVVCYLLMLLALQRFGIERPRTILLTVVGIAATTALPTYNGLLLADAFAGFGVIAFLLLATPGRLTRVETAFLIGVVLLSAMFHLTHIAMLAGMVGAMILLVLFRVRPPPRRAWLTGVAGIAIGLLSVQATALVAQAAFGKAPQLLPLLTARFYMDGPGRRFIESGCDGRRFTVCRIAIGAVPTNPAFLFSTDPREGAFMIATPAERERMGAEDTAFALAVLRHDPLGQAAKIGENMLRQLAWIDYDGLNTGCFAQADCWASLPPKVRATLRASPSGRNAWPVGIMNVLLYLVVIASLAVIAWAARRWWRSEAAEAAMLRTWMLLGGAALLTNAFFGGAVADPQYRYQGRMIWLVVLLAAMLLPHMRRIQKTPDGIVPG</sequence>
<keyword evidence="4" id="KW-1185">Reference proteome</keyword>
<evidence type="ECO:0000313" key="3">
    <source>
        <dbReference type="EMBL" id="MFD1949615.1"/>
    </source>
</evidence>
<dbReference type="RefSeq" id="WP_380927189.1">
    <property type="nucleotide sequence ID" value="NZ_JBHUGS010000001.1"/>
</dbReference>
<evidence type="ECO:0000256" key="2">
    <source>
        <dbReference type="SAM" id="SignalP"/>
    </source>
</evidence>
<evidence type="ECO:0000256" key="1">
    <source>
        <dbReference type="SAM" id="Phobius"/>
    </source>
</evidence>
<feature type="transmembrane region" description="Helical" evidence="1">
    <location>
        <begin position="224"/>
        <end position="249"/>
    </location>
</feature>
<feature type="transmembrane region" description="Helical" evidence="1">
    <location>
        <begin position="103"/>
        <end position="122"/>
    </location>
</feature>
<dbReference type="EMBL" id="JBHUGS010000001">
    <property type="protein sequence ID" value="MFD1949615.1"/>
    <property type="molecule type" value="Genomic_DNA"/>
</dbReference>
<feature type="transmembrane region" description="Helical" evidence="1">
    <location>
        <begin position="182"/>
        <end position="212"/>
    </location>
</feature>
<reference evidence="4" key="1">
    <citation type="journal article" date="2019" name="Int. J. Syst. Evol. Microbiol.">
        <title>The Global Catalogue of Microorganisms (GCM) 10K type strain sequencing project: providing services to taxonomists for standard genome sequencing and annotation.</title>
        <authorList>
            <consortium name="The Broad Institute Genomics Platform"/>
            <consortium name="The Broad Institute Genome Sequencing Center for Infectious Disease"/>
            <person name="Wu L."/>
            <person name="Ma J."/>
        </authorList>
    </citation>
    <scope>NUCLEOTIDE SEQUENCE [LARGE SCALE GENOMIC DNA]</scope>
    <source>
        <strain evidence="4">CGMCC 1.12702</strain>
    </source>
</reference>
<keyword evidence="1" id="KW-0812">Transmembrane</keyword>
<keyword evidence="1" id="KW-1133">Transmembrane helix</keyword>
<accession>A0ABW4TUN9</accession>
<protein>
    <submittedName>
        <fullName evidence="3">Uncharacterized protein</fullName>
    </submittedName>
</protein>
<dbReference type="Proteomes" id="UP001597400">
    <property type="component" value="Unassembled WGS sequence"/>
</dbReference>
<organism evidence="3 4">
    <name type="scientific">Sphingomonas arantia</name>
    <dbReference type="NCBI Taxonomy" id="1460676"/>
    <lineage>
        <taxon>Bacteria</taxon>
        <taxon>Pseudomonadati</taxon>
        <taxon>Pseudomonadota</taxon>
        <taxon>Alphaproteobacteria</taxon>
        <taxon>Sphingomonadales</taxon>
        <taxon>Sphingomonadaceae</taxon>
        <taxon>Sphingomonas</taxon>
    </lineage>
</organism>